<evidence type="ECO:0000256" key="4">
    <source>
        <dbReference type="ARBA" id="ARBA00022801"/>
    </source>
</evidence>
<dbReference type="SUPFAM" id="SSF56601">
    <property type="entry name" value="beta-lactamase/transpeptidase-like"/>
    <property type="match status" value="1"/>
</dbReference>
<evidence type="ECO:0000256" key="6">
    <source>
        <dbReference type="ARBA" id="ARBA00022984"/>
    </source>
</evidence>
<gene>
    <name evidence="10" type="ORF">NPA36_09650</name>
</gene>
<dbReference type="PANTHER" id="PTHR21581:SF11">
    <property type="entry name" value="D-ALANYL-D-ALANINE CARBOXYPEPTIDASE DACA"/>
    <property type="match status" value="1"/>
</dbReference>
<evidence type="ECO:0000256" key="1">
    <source>
        <dbReference type="ARBA" id="ARBA00003217"/>
    </source>
</evidence>
<evidence type="ECO:0000313" key="10">
    <source>
        <dbReference type="EMBL" id="MCQ9210810.1"/>
    </source>
</evidence>
<evidence type="ECO:0000259" key="9">
    <source>
        <dbReference type="Pfam" id="PF00768"/>
    </source>
</evidence>
<comment type="caution">
    <text evidence="10">The sequence shown here is derived from an EMBL/GenBank/DDBJ whole genome shotgun (WGS) entry which is preliminary data.</text>
</comment>
<dbReference type="InterPro" id="IPR012338">
    <property type="entry name" value="Beta-lactam/transpept-like"/>
</dbReference>
<keyword evidence="11" id="KW-1185">Reference proteome</keyword>
<proteinExistence type="inferred from homology"/>
<protein>
    <submittedName>
        <fullName evidence="10">D-alanyl-D-alanine carboxypeptidase</fullName>
    </submittedName>
</protein>
<dbReference type="EMBL" id="JANHNZ010000014">
    <property type="protein sequence ID" value="MCQ9210810.1"/>
    <property type="molecule type" value="Genomic_DNA"/>
</dbReference>
<accession>A0ABT1WQP5</accession>
<name>A0ABT1WQP5_9LACT</name>
<organism evidence="10 11">
    <name type="scientific">Granulicatella seriolae</name>
    <dbReference type="NCBI Taxonomy" id="2967226"/>
    <lineage>
        <taxon>Bacteria</taxon>
        <taxon>Bacillati</taxon>
        <taxon>Bacillota</taxon>
        <taxon>Bacilli</taxon>
        <taxon>Lactobacillales</taxon>
        <taxon>Carnobacteriaceae</taxon>
        <taxon>Granulicatella</taxon>
    </lineage>
</organism>
<keyword evidence="5" id="KW-0133">Cell shape</keyword>
<evidence type="ECO:0000256" key="8">
    <source>
        <dbReference type="RuleBase" id="RU004016"/>
    </source>
</evidence>
<dbReference type="InterPro" id="IPR037167">
    <property type="entry name" value="Peptidase_S11_C_sf"/>
</dbReference>
<keyword evidence="10" id="KW-0645">Protease</keyword>
<reference evidence="10" key="1">
    <citation type="submission" date="2022-07" db="EMBL/GenBank/DDBJ databases">
        <authorList>
            <person name="Jung M.-Y."/>
            <person name="Lee M."/>
        </authorList>
    </citation>
    <scope>NUCLEOTIDE SEQUENCE</scope>
    <source>
        <strain evidence="10">S8</strain>
    </source>
</reference>
<evidence type="ECO:0000256" key="2">
    <source>
        <dbReference type="ARBA" id="ARBA00007164"/>
    </source>
</evidence>
<evidence type="ECO:0000256" key="3">
    <source>
        <dbReference type="ARBA" id="ARBA00022729"/>
    </source>
</evidence>
<feature type="domain" description="Peptidase S11 D-alanyl-D-alanine carboxypeptidase A N-terminal" evidence="9">
    <location>
        <begin position="32"/>
        <end position="285"/>
    </location>
</feature>
<dbReference type="InterPro" id="IPR015956">
    <property type="entry name" value="Peniciliin-bd_prot_C_sf"/>
</dbReference>
<dbReference type="Proteomes" id="UP001059480">
    <property type="component" value="Unassembled WGS sequence"/>
</dbReference>
<evidence type="ECO:0000313" key="11">
    <source>
        <dbReference type="Proteomes" id="UP001059480"/>
    </source>
</evidence>
<evidence type="ECO:0000256" key="7">
    <source>
        <dbReference type="ARBA" id="ARBA00023316"/>
    </source>
</evidence>
<dbReference type="InterPro" id="IPR018044">
    <property type="entry name" value="Peptidase_S11"/>
</dbReference>
<keyword evidence="4" id="KW-0378">Hydrolase</keyword>
<dbReference type="RefSeq" id="WP_256945918.1">
    <property type="nucleotide sequence ID" value="NZ_JANHNZ010000014.1"/>
</dbReference>
<evidence type="ECO:0000256" key="5">
    <source>
        <dbReference type="ARBA" id="ARBA00022960"/>
    </source>
</evidence>
<sequence length="441" mass="47163">MNTLKRTIKGGILAMAAFLTISTTNNTSIQALEAQDVDAKAVLVIEQSSGQILFQKNPDEVLKIASMSKMATQYLVNEAVANGETSWDAPVTISQRVMDTSANYELSNVPLRTNETYTVKELYEAMSIFSANGATIALAEHLAGTEDQWVERIQAKLTSWGITDASFINASGLPNQYGLSNKKTNLPDNAENSMSARSVAILARHLVTDYPDSLQVSSIAEKVFHPGTIDETLMTNYNLLVPGLLFGRQGVTGLKTGTTDDSGASVTTTATENGMSVISVLIGASQSMARFSETDKILDQVFAAYELLPLVTANNSVKGVTPYPVVDGVDEYLSLNYGKDYQAVVPKGTAVSQISMTFTPNPELLNANNQLKAPIAADQPVGTINIDVPGENLGFLQAGEGNQVPALASFEIKEANILVKLFRSIQSFFKGIIGAISGIFG</sequence>
<reference evidence="10" key="3">
    <citation type="journal article" date="2023" name="Microbiol. Resour. Announc.">
        <title>Draft Genome Sequence of Granulicatella sp. Strain S8, Isolated from a Marine Fish, Seriola quinqueradiata.</title>
        <authorList>
            <person name="Lee M."/>
            <person name="Farooq A."/>
            <person name="Jeong J.B."/>
            <person name="Jung M.Y."/>
        </authorList>
    </citation>
    <scope>NUCLEOTIDE SEQUENCE</scope>
    <source>
        <strain evidence="10">S8</strain>
    </source>
</reference>
<dbReference type="Gene3D" id="3.40.710.10">
    <property type="entry name" value="DD-peptidase/beta-lactamase superfamily"/>
    <property type="match status" value="1"/>
</dbReference>
<dbReference type="GO" id="GO:0004180">
    <property type="term" value="F:carboxypeptidase activity"/>
    <property type="evidence" value="ECO:0007669"/>
    <property type="project" value="UniProtKB-KW"/>
</dbReference>
<dbReference type="InterPro" id="IPR001967">
    <property type="entry name" value="Peptidase_S11_N"/>
</dbReference>
<keyword evidence="10" id="KW-0121">Carboxypeptidase</keyword>
<keyword evidence="3" id="KW-0732">Signal</keyword>
<keyword evidence="6" id="KW-0573">Peptidoglycan synthesis</keyword>
<dbReference type="Gene3D" id="2.60.410.10">
    <property type="entry name" value="D-Ala-D-Ala carboxypeptidase, C-terminal domain"/>
    <property type="match status" value="1"/>
</dbReference>
<reference evidence="10" key="2">
    <citation type="journal article" date="2023" name="Curr. Microbiol.">
        <title>Granulicatella seriolae sp. nov., a Novel Facultative Anaerobe Isolated from Yellowtail Marine Fish.</title>
        <authorList>
            <person name="Lee M."/>
            <person name="Choi Y.J."/>
            <person name="Farooq A."/>
            <person name="Jeong J.B."/>
            <person name="Jung M.Y."/>
        </authorList>
    </citation>
    <scope>NUCLEOTIDE SEQUENCE</scope>
    <source>
        <strain evidence="10">S8</strain>
    </source>
</reference>
<dbReference type="PANTHER" id="PTHR21581">
    <property type="entry name" value="D-ALANYL-D-ALANINE CARBOXYPEPTIDASE"/>
    <property type="match status" value="1"/>
</dbReference>
<comment type="similarity">
    <text evidence="2 8">Belongs to the peptidase S11 family.</text>
</comment>
<keyword evidence="7" id="KW-0961">Cell wall biogenesis/degradation</keyword>
<dbReference type="SUPFAM" id="SSF69189">
    <property type="entry name" value="Penicillin-binding protein associated domain"/>
    <property type="match status" value="1"/>
</dbReference>
<dbReference type="PRINTS" id="PR00725">
    <property type="entry name" value="DADACBPTASE1"/>
</dbReference>
<comment type="function">
    <text evidence="1">Removes C-terminal D-alanyl residues from sugar-peptide cell wall precursors.</text>
</comment>
<dbReference type="Pfam" id="PF00768">
    <property type="entry name" value="Peptidase_S11"/>
    <property type="match status" value="1"/>
</dbReference>